<name>A0A0U9H5W8_9BACI</name>
<evidence type="ECO:0000313" key="1">
    <source>
        <dbReference type="EMBL" id="GAQ18034.1"/>
    </source>
</evidence>
<dbReference type="EMBL" id="BBXV01000023">
    <property type="protein sequence ID" value="GAQ18034.1"/>
    <property type="molecule type" value="Genomic_DNA"/>
</dbReference>
<dbReference type="AlphaFoldDB" id="A0A0U9H5W8"/>
<accession>A0A0U9H5W8</accession>
<reference evidence="2" key="1">
    <citation type="submission" date="2015-07" db="EMBL/GenBank/DDBJ databases">
        <title>Draft Genome Sequence of Oceanobacillus picturae Heshi-B3 that Was Isolated from Fermented Rice Bran with Aging Salted Mackerel, Which Was Named Heshiko as Traditional Fermented Seafood in Japan.</title>
        <authorList>
            <person name="Akuzawa S."/>
            <person name="Nakagawa J."/>
            <person name="Kanekatsu T."/>
            <person name="Kanesaki Y."/>
            <person name="Suzuki T."/>
        </authorList>
    </citation>
    <scope>NUCLEOTIDE SEQUENCE [LARGE SCALE GENOMIC DNA]</scope>
    <source>
        <strain evidence="2">Heshi-B3</strain>
    </source>
</reference>
<dbReference type="OrthoDB" id="2884256at2"/>
<dbReference type="Proteomes" id="UP000052946">
    <property type="component" value="Unassembled WGS sequence"/>
</dbReference>
<evidence type="ECO:0000313" key="2">
    <source>
        <dbReference type="Proteomes" id="UP000052946"/>
    </source>
</evidence>
<gene>
    <name evidence="1" type="ORF">OPHB3_1973</name>
</gene>
<proteinExistence type="predicted"/>
<protein>
    <submittedName>
        <fullName evidence="1">Minor capsid protein from bacteriophage</fullName>
    </submittedName>
</protein>
<dbReference type="RefSeq" id="WP_058950186.1">
    <property type="nucleotide sequence ID" value="NZ_BBXV01000023.1"/>
</dbReference>
<comment type="caution">
    <text evidence="1">The sequence shown here is derived from an EMBL/GenBank/DDBJ whole genome shotgun (WGS) entry which is preliminary data.</text>
</comment>
<organism evidence="1 2">
    <name type="scientific">Oceanobacillus picturae</name>
    <dbReference type="NCBI Taxonomy" id="171693"/>
    <lineage>
        <taxon>Bacteria</taxon>
        <taxon>Bacillati</taxon>
        <taxon>Bacillota</taxon>
        <taxon>Bacilli</taxon>
        <taxon>Bacillales</taxon>
        <taxon>Bacillaceae</taxon>
        <taxon>Oceanobacillus</taxon>
    </lineage>
</organism>
<sequence>MDFLHALKGFTEGLAYTPSTVGIGLYQENQNSIALRPSPANINERYMEKSKIYPFNFQLLVHHNDNMAAYEMIERLQTEYENLSNEAITSSDGSFHLVSFQCTTTPNFVQKTGYGTLWTAIFTAELYV</sequence>
<reference evidence="1 2" key="2">
    <citation type="journal article" date="2016" name="Genome Announc.">
        <title>Draft Genome Sequence of Oceanobacillus picturae Heshi-B3, Isolated from Fermented Rice Bran in a Traditional Japanese Seafood Dish.</title>
        <authorList>
            <person name="Akuzawa S."/>
            <person name="Nagaoka J."/>
            <person name="Kanekatsu M."/>
            <person name="Kanesaki Y."/>
            <person name="Suzuki T."/>
        </authorList>
    </citation>
    <scope>NUCLEOTIDE SEQUENCE [LARGE SCALE GENOMIC DNA]</scope>
    <source>
        <strain evidence="1 2">Heshi-B3</strain>
    </source>
</reference>